<feature type="transmembrane region" description="Helical" evidence="1">
    <location>
        <begin position="96"/>
        <end position="117"/>
    </location>
</feature>
<dbReference type="PANTHER" id="PTHR23028">
    <property type="entry name" value="ACETYLTRANSFERASE"/>
    <property type="match status" value="1"/>
</dbReference>
<evidence type="ECO:0000313" key="3">
    <source>
        <dbReference type="EMBL" id="MET3598519.1"/>
    </source>
</evidence>
<keyword evidence="1" id="KW-0472">Membrane</keyword>
<gene>
    <name evidence="3" type="ORF">ABID12_000440</name>
</gene>
<feature type="transmembrane region" description="Helical" evidence="1">
    <location>
        <begin position="203"/>
        <end position="230"/>
    </location>
</feature>
<feature type="transmembrane region" description="Helical" evidence="1">
    <location>
        <begin position="337"/>
        <end position="358"/>
    </location>
</feature>
<evidence type="ECO:0000313" key="4">
    <source>
        <dbReference type="Proteomes" id="UP001549164"/>
    </source>
</evidence>
<dbReference type="InterPro" id="IPR002656">
    <property type="entry name" value="Acyl_transf_3_dom"/>
</dbReference>
<dbReference type="InterPro" id="IPR050879">
    <property type="entry name" value="Acyltransferase_3"/>
</dbReference>
<protein>
    <submittedName>
        <fullName evidence="3">Peptidoglycan/LPS O-acetylase OafA/YrhL</fullName>
    </submittedName>
</protein>
<keyword evidence="1" id="KW-0812">Transmembrane</keyword>
<dbReference type="Pfam" id="PF01757">
    <property type="entry name" value="Acyl_transf_3"/>
    <property type="match status" value="1"/>
</dbReference>
<feature type="transmembrane region" description="Helical" evidence="1">
    <location>
        <begin position="242"/>
        <end position="262"/>
    </location>
</feature>
<organism evidence="3 4">
    <name type="scientific">Martelella mangrovi</name>
    <dbReference type="NCBI Taxonomy" id="1397477"/>
    <lineage>
        <taxon>Bacteria</taxon>
        <taxon>Pseudomonadati</taxon>
        <taxon>Pseudomonadota</taxon>
        <taxon>Alphaproteobacteria</taxon>
        <taxon>Hyphomicrobiales</taxon>
        <taxon>Aurantimonadaceae</taxon>
        <taxon>Martelella</taxon>
    </lineage>
</organism>
<dbReference type="EMBL" id="JBEPLY010000001">
    <property type="protein sequence ID" value="MET3598519.1"/>
    <property type="molecule type" value="Genomic_DNA"/>
</dbReference>
<sequence length="384" mass="42640">MNRFYNLDFLRGAAAFLVLGGHLRAYLIVDYSQIIAQGDTVGIGSQIFYLLTGLSHEAVIIFFALSGYLVGGKAFSDTLSDRLSWPLYYARRLSRLWIVLVPALLLTFIFDSIGIRLTDGVGYDGLFADVYPSGPGIGADTDELTLTSFIGTLLFIQTIFTPTFGSNGPTWSLANEFWYYVTIPLIFWLCMSKSAFRPKVLGVIALILSLIIIPARFYEGALIWTVGAFAALSFKTHLGGRLFRIPVVQIFSTLAIPLCLVATKLSSNFNDLELGLIVALALPGLASFRTKIPVFSITSHAISEISYTLYLTHIPLLTLIVMIGFAPERYPISPYSLALFFTLFLVAVGWSVLVWWLFERHTNEVYGWINNKLGKIGISKPQRI</sequence>
<evidence type="ECO:0000256" key="1">
    <source>
        <dbReference type="SAM" id="Phobius"/>
    </source>
</evidence>
<feature type="transmembrane region" description="Helical" evidence="1">
    <location>
        <begin position="177"/>
        <end position="196"/>
    </location>
</feature>
<keyword evidence="4" id="KW-1185">Reference proteome</keyword>
<reference evidence="3 4" key="1">
    <citation type="submission" date="2024-06" db="EMBL/GenBank/DDBJ databases">
        <title>Genomic Encyclopedia of Type Strains, Phase IV (KMG-IV): sequencing the most valuable type-strain genomes for metagenomic binning, comparative biology and taxonomic classification.</title>
        <authorList>
            <person name="Goeker M."/>
        </authorList>
    </citation>
    <scope>NUCLEOTIDE SEQUENCE [LARGE SCALE GENOMIC DNA]</scope>
    <source>
        <strain evidence="3 4">DSM 28102</strain>
    </source>
</reference>
<dbReference type="PANTHER" id="PTHR23028:SF53">
    <property type="entry name" value="ACYL_TRANSF_3 DOMAIN-CONTAINING PROTEIN"/>
    <property type="match status" value="1"/>
</dbReference>
<comment type="caution">
    <text evidence="3">The sequence shown here is derived from an EMBL/GenBank/DDBJ whole genome shotgun (WGS) entry which is preliminary data.</text>
</comment>
<dbReference type="RefSeq" id="WP_354432921.1">
    <property type="nucleotide sequence ID" value="NZ_JBEPLY010000001.1"/>
</dbReference>
<accession>A0ABV2I6G8</accession>
<feature type="domain" description="Acyltransferase 3" evidence="2">
    <location>
        <begin position="5"/>
        <end position="357"/>
    </location>
</feature>
<feature type="transmembrane region" description="Helical" evidence="1">
    <location>
        <begin position="307"/>
        <end position="325"/>
    </location>
</feature>
<evidence type="ECO:0000259" key="2">
    <source>
        <dbReference type="Pfam" id="PF01757"/>
    </source>
</evidence>
<dbReference type="Proteomes" id="UP001549164">
    <property type="component" value="Unassembled WGS sequence"/>
</dbReference>
<feature type="transmembrane region" description="Helical" evidence="1">
    <location>
        <begin position="9"/>
        <end position="27"/>
    </location>
</feature>
<proteinExistence type="predicted"/>
<keyword evidence="1" id="KW-1133">Transmembrane helix</keyword>
<feature type="transmembrane region" description="Helical" evidence="1">
    <location>
        <begin position="47"/>
        <end position="75"/>
    </location>
</feature>
<name>A0ABV2I6G8_9HYPH</name>